<accession>A0A395T7K7</accession>
<dbReference type="OrthoDB" id="3360544at2759"/>
<dbReference type="STRING" id="694270.A0A395T7K7"/>
<dbReference type="InterPro" id="IPR034786">
    <property type="entry name" value="MAR"/>
</dbReference>
<organism evidence="5 6">
    <name type="scientific">Fusarium longipes</name>
    <dbReference type="NCBI Taxonomy" id="694270"/>
    <lineage>
        <taxon>Eukaryota</taxon>
        <taxon>Fungi</taxon>
        <taxon>Dikarya</taxon>
        <taxon>Ascomycota</taxon>
        <taxon>Pezizomycotina</taxon>
        <taxon>Sordariomycetes</taxon>
        <taxon>Hypocreomycetidae</taxon>
        <taxon>Hypocreales</taxon>
        <taxon>Nectriaceae</taxon>
        <taxon>Fusarium</taxon>
    </lineage>
</organism>
<dbReference type="GO" id="GO:0004022">
    <property type="term" value="F:alcohol dehydrogenase (NAD+) activity"/>
    <property type="evidence" value="ECO:0007669"/>
    <property type="project" value="TreeGrafter"/>
</dbReference>
<dbReference type="Pfam" id="PF00465">
    <property type="entry name" value="Fe-ADH"/>
    <property type="match status" value="1"/>
</dbReference>
<dbReference type="SUPFAM" id="SSF56796">
    <property type="entry name" value="Dehydroquinate synthase-like"/>
    <property type="match status" value="1"/>
</dbReference>
<dbReference type="SMART" id="SM00355">
    <property type="entry name" value="ZnF_C2H2"/>
    <property type="match status" value="3"/>
</dbReference>
<feature type="compositionally biased region" description="Acidic residues" evidence="3">
    <location>
        <begin position="70"/>
        <end position="82"/>
    </location>
</feature>
<dbReference type="Pfam" id="PF25137">
    <property type="entry name" value="ADH_Fe_C"/>
    <property type="match status" value="1"/>
</dbReference>
<evidence type="ECO:0000313" key="5">
    <source>
        <dbReference type="EMBL" id="RGP80690.1"/>
    </source>
</evidence>
<reference evidence="5 6" key="1">
    <citation type="journal article" date="2018" name="PLoS Pathog.">
        <title>Evolution of structural diversity of trichothecenes, a family of toxins produced by plant pathogenic and entomopathogenic fungi.</title>
        <authorList>
            <person name="Proctor R.H."/>
            <person name="McCormick S.P."/>
            <person name="Kim H.S."/>
            <person name="Cardoza R.E."/>
            <person name="Stanley A.M."/>
            <person name="Lindo L."/>
            <person name="Kelly A."/>
            <person name="Brown D.W."/>
            <person name="Lee T."/>
            <person name="Vaughan M.M."/>
            <person name="Alexander N.J."/>
            <person name="Busman M."/>
            <person name="Gutierrez S."/>
        </authorList>
    </citation>
    <scope>NUCLEOTIDE SEQUENCE [LARGE SCALE GENOMIC DNA]</scope>
    <source>
        <strain evidence="5 6">NRRL 20695</strain>
    </source>
</reference>
<dbReference type="PANTHER" id="PTHR11496">
    <property type="entry name" value="ALCOHOL DEHYDROGENASE"/>
    <property type="match status" value="1"/>
</dbReference>
<dbReference type="AlphaFoldDB" id="A0A395T7K7"/>
<dbReference type="Gene3D" id="1.20.1090.10">
    <property type="entry name" value="Dehydroquinate synthase-like - alpha domain"/>
    <property type="match status" value="1"/>
</dbReference>
<name>A0A395T7K7_9HYPO</name>
<dbReference type="Pfam" id="PF12756">
    <property type="entry name" value="zf-C2H2_2"/>
    <property type="match status" value="1"/>
</dbReference>
<dbReference type="InterPro" id="IPR013087">
    <property type="entry name" value="Znf_C2H2_type"/>
</dbReference>
<sequence length="684" mass="75698">MSSTKPTCSLCNVSFDNSQEHRVHAKSEKHITALRQRAVVSGLIDETIDDDDMYSSQKHTKKASHKEISESDTDPENEASDDVSSDFEAAKCIICTYPSQSFDDNVQHIKTAHSLRIPYENHLSVDLETLIWYLHFLIYTYHECIYCGTRSRTVQGIQQHMMDKGHCRIEMSDEMLEFYDLEGLKRNDTNNGVAVDSETLRLSSGKLLSHRTAPTPKQPHRKLAQEDTSDQGHQAALPGDVASDALTTKDRKDAALASQLARLSVRDQQSLIHMTSSEQRSFLLQRKKELDSAQRSERKMRLKTERLSNKTMMKHFQNDVPGRNTIHMDSFEYNANPARVLFGSGSIQKLPQELSKLGVSRPLILSTPGQVERAREVSTILDEKVAGFFNEARMHTPIDVTERACVRATETQADSVVSIGGGSTTGLGKAISIRSGLPHITIPTTYAGSEVTTHLGETINGRKETRADPRILPAVVIYDTDLTLTLPIGVTVSSGMNAIAHAVEALYAQNRNPIINLLAIEGTKALANALPRLIEDSKSKSDRSAALYGAWLCGTCLGSVSMSLHHKLCHTLGGSFNLPHAQTHTVLLPHVLSYNAPEISETMEALAAVLPGSEGDAIRGLNNLLSNLKVERGLRVFGMMESDIDKAADILMSKSFWNPREVERTKIRELIRRAWAGEEARADL</sequence>
<dbReference type="EMBL" id="PXOG01000025">
    <property type="protein sequence ID" value="RGP80690.1"/>
    <property type="molecule type" value="Genomic_DNA"/>
</dbReference>
<proteinExistence type="predicted"/>
<gene>
    <name evidence="5" type="ORF">FLONG3_1165</name>
</gene>
<keyword evidence="2" id="KW-0520">NAD</keyword>
<feature type="region of interest" description="Disordered" evidence="3">
    <location>
        <begin position="205"/>
        <end position="245"/>
    </location>
</feature>
<evidence type="ECO:0000259" key="4">
    <source>
        <dbReference type="PROSITE" id="PS00028"/>
    </source>
</evidence>
<dbReference type="InterPro" id="IPR041661">
    <property type="entry name" value="ZN622/Rei1/Reh1_Znf-C2H2"/>
</dbReference>
<dbReference type="CDD" id="cd08177">
    <property type="entry name" value="MAR"/>
    <property type="match status" value="1"/>
</dbReference>
<dbReference type="Gene3D" id="3.40.50.1970">
    <property type="match status" value="1"/>
</dbReference>
<dbReference type="GO" id="GO:0005739">
    <property type="term" value="C:mitochondrion"/>
    <property type="evidence" value="ECO:0007669"/>
    <property type="project" value="TreeGrafter"/>
</dbReference>
<dbReference type="PROSITE" id="PS00028">
    <property type="entry name" value="ZINC_FINGER_C2H2_1"/>
    <property type="match status" value="1"/>
</dbReference>
<feature type="domain" description="C2H2-type" evidence="4">
    <location>
        <begin position="8"/>
        <end position="30"/>
    </location>
</feature>
<keyword evidence="6" id="KW-1185">Reference proteome</keyword>
<dbReference type="Proteomes" id="UP000266234">
    <property type="component" value="Unassembled WGS sequence"/>
</dbReference>
<dbReference type="GO" id="GO:0018506">
    <property type="term" value="F:maleylacetate reductase activity"/>
    <property type="evidence" value="ECO:0007669"/>
    <property type="project" value="InterPro"/>
</dbReference>
<dbReference type="InterPro" id="IPR001670">
    <property type="entry name" value="ADH_Fe/GldA"/>
</dbReference>
<evidence type="ECO:0000256" key="3">
    <source>
        <dbReference type="SAM" id="MobiDB-lite"/>
    </source>
</evidence>
<comment type="caution">
    <text evidence="5">The sequence shown here is derived from an EMBL/GenBank/DDBJ whole genome shotgun (WGS) entry which is preliminary data.</text>
</comment>
<dbReference type="GO" id="GO:0046872">
    <property type="term" value="F:metal ion binding"/>
    <property type="evidence" value="ECO:0007669"/>
    <property type="project" value="InterPro"/>
</dbReference>
<feature type="region of interest" description="Disordered" evidence="3">
    <location>
        <begin position="54"/>
        <end position="82"/>
    </location>
</feature>
<evidence type="ECO:0000256" key="1">
    <source>
        <dbReference type="ARBA" id="ARBA00023002"/>
    </source>
</evidence>
<evidence type="ECO:0000313" key="6">
    <source>
        <dbReference type="Proteomes" id="UP000266234"/>
    </source>
</evidence>
<dbReference type="PANTHER" id="PTHR11496:SF105">
    <property type="entry name" value="REDUCTASE, PUTATIVE (AFU_ORTHOLOGUE AFUA_6G07090)-RELATED"/>
    <property type="match status" value="1"/>
</dbReference>
<evidence type="ECO:0000256" key="2">
    <source>
        <dbReference type="ARBA" id="ARBA00023027"/>
    </source>
</evidence>
<protein>
    <submittedName>
        <fullName evidence="5">Maleylacetate reductase</fullName>
    </submittedName>
</protein>
<dbReference type="InterPro" id="IPR039697">
    <property type="entry name" value="Alcohol_dehydrogenase_Fe"/>
</dbReference>
<keyword evidence="1" id="KW-0560">Oxidoreductase</keyword>
<dbReference type="InterPro" id="IPR056798">
    <property type="entry name" value="ADH_Fe_C"/>
</dbReference>